<name>A0ABU5ICM8_9BURK</name>
<evidence type="ECO:0008006" key="3">
    <source>
        <dbReference type="Google" id="ProtNLM"/>
    </source>
</evidence>
<dbReference type="InterPro" id="IPR011006">
    <property type="entry name" value="CheY-like_superfamily"/>
</dbReference>
<dbReference type="EMBL" id="JAXOJX010000012">
    <property type="protein sequence ID" value="MDZ5456884.1"/>
    <property type="molecule type" value="Genomic_DNA"/>
</dbReference>
<protein>
    <recommendedName>
        <fullName evidence="3">Response regulator</fullName>
    </recommendedName>
</protein>
<sequence length="112" mass="11978">MTALMPTVLLFEPHFVLRRTVAAAARQLGIAEVHEAATLHAADRLAQLQRYDFVIVALDGAPVADIEAFAKRCNAGRVIGMQAPGLPVSCAGVSDTLHKPLKVKSLLSYLMA</sequence>
<reference evidence="1 2" key="1">
    <citation type="submission" date="2023-11" db="EMBL/GenBank/DDBJ databases">
        <title>Draft genome of Azohydromonas lata strain H1 (DSM1123), a polyhydroxyalkanoate producer.</title>
        <authorList>
            <person name="Traversa D."/>
            <person name="D'Addabbo P."/>
            <person name="Pazzani C."/>
            <person name="Manzari C."/>
            <person name="Chiara M."/>
            <person name="Scrascia M."/>
        </authorList>
    </citation>
    <scope>NUCLEOTIDE SEQUENCE [LARGE SCALE GENOMIC DNA]</scope>
    <source>
        <strain evidence="1 2">H1</strain>
    </source>
</reference>
<proteinExistence type="predicted"/>
<gene>
    <name evidence="1" type="ORF">SM757_09910</name>
</gene>
<accession>A0ABU5ICM8</accession>
<dbReference type="Proteomes" id="UP001293718">
    <property type="component" value="Unassembled WGS sequence"/>
</dbReference>
<evidence type="ECO:0000313" key="1">
    <source>
        <dbReference type="EMBL" id="MDZ5456884.1"/>
    </source>
</evidence>
<organism evidence="1 2">
    <name type="scientific">Azohydromonas lata</name>
    <dbReference type="NCBI Taxonomy" id="45677"/>
    <lineage>
        <taxon>Bacteria</taxon>
        <taxon>Pseudomonadati</taxon>
        <taxon>Pseudomonadota</taxon>
        <taxon>Betaproteobacteria</taxon>
        <taxon>Burkholderiales</taxon>
        <taxon>Sphaerotilaceae</taxon>
        <taxon>Azohydromonas</taxon>
    </lineage>
</organism>
<keyword evidence="2" id="KW-1185">Reference proteome</keyword>
<dbReference type="SUPFAM" id="SSF52172">
    <property type="entry name" value="CheY-like"/>
    <property type="match status" value="1"/>
</dbReference>
<dbReference type="RefSeq" id="WP_322465319.1">
    <property type="nucleotide sequence ID" value="NZ_JAXOJX010000012.1"/>
</dbReference>
<evidence type="ECO:0000313" key="2">
    <source>
        <dbReference type="Proteomes" id="UP001293718"/>
    </source>
</evidence>
<comment type="caution">
    <text evidence="1">The sequence shown here is derived from an EMBL/GenBank/DDBJ whole genome shotgun (WGS) entry which is preliminary data.</text>
</comment>